<accession>A0A2V2WBX4</accession>
<feature type="region of interest" description="Disordered" evidence="1">
    <location>
        <begin position="108"/>
        <end position="180"/>
    </location>
</feature>
<dbReference type="EMBL" id="PRFC01000124">
    <property type="protein sequence ID" value="PWV05777.1"/>
    <property type="molecule type" value="Genomic_DNA"/>
</dbReference>
<dbReference type="VEuPathDB" id="TriTrypDB:TCDM_05684"/>
<dbReference type="VEuPathDB" id="TriTrypDB:ECC02_005321"/>
<dbReference type="VEuPathDB" id="TriTrypDB:Tc_MARK_5893"/>
<feature type="compositionally biased region" description="Basic residues" evidence="1">
    <location>
        <begin position="108"/>
        <end position="124"/>
    </location>
</feature>
<gene>
    <name evidence="2" type="ORF">C3747_124g1</name>
</gene>
<dbReference type="Proteomes" id="UP000246078">
    <property type="component" value="Unassembled WGS sequence"/>
</dbReference>
<name>A0A2V2WBX4_TRYCR</name>
<sequence>MGGEEVTENVQRSKLSALKVAKQRKMNLMNTPTDEVVARRRLAQLKSRITTAAGAIGAAFEAQAGGDEAPGSGTRKMQLQVARKKAARITRWSTVSCKAVSGVRRCLRRRQNKSRTAALRRRRMAASSSTSEWRRNAPGQRQAGNRCGRRRQRTRTRSCQSGFAESGRDSPFEVNGDRNETERERGTKCFFSIIFTGLCVHSLTRSASNTKSIKK</sequence>
<organism evidence="2 3">
    <name type="scientific">Trypanosoma cruzi</name>
    <dbReference type="NCBI Taxonomy" id="5693"/>
    <lineage>
        <taxon>Eukaryota</taxon>
        <taxon>Discoba</taxon>
        <taxon>Euglenozoa</taxon>
        <taxon>Kinetoplastea</taxon>
        <taxon>Metakinetoplastina</taxon>
        <taxon>Trypanosomatida</taxon>
        <taxon>Trypanosomatidae</taxon>
        <taxon>Trypanosoma</taxon>
        <taxon>Schizotrypanum</taxon>
    </lineage>
</organism>
<protein>
    <submittedName>
        <fullName evidence="2">Uncharacterized protein</fullName>
    </submittedName>
</protein>
<dbReference type="VEuPathDB" id="TriTrypDB:C3747_124g1"/>
<dbReference type="VEuPathDB" id="TriTrypDB:C4B63_38g82"/>
<dbReference type="VEuPathDB" id="TriTrypDB:TCSYLVIO_007177"/>
<dbReference type="VEuPathDB" id="TriTrypDB:BCY84_19939"/>
<evidence type="ECO:0000256" key="1">
    <source>
        <dbReference type="SAM" id="MobiDB-lite"/>
    </source>
</evidence>
<dbReference type="VEuPathDB" id="TriTrypDB:TcCL_Unassigned06018"/>
<comment type="caution">
    <text evidence="2">The sequence shown here is derived from an EMBL/GenBank/DDBJ whole genome shotgun (WGS) entry which is preliminary data.</text>
</comment>
<feature type="compositionally biased region" description="Basic residues" evidence="1">
    <location>
        <begin position="147"/>
        <end position="156"/>
    </location>
</feature>
<dbReference type="VEuPathDB" id="TriTrypDB:TcCLB.510579.30"/>
<dbReference type="VEuPathDB" id="TriTrypDB:TcCLB.510241.110"/>
<dbReference type="VEuPathDB" id="TriTrypDB:TcG_03726"/>
<proteinExistence type="predicted"/>
<evidence type="ECO:0000313" key="2">
    <source>
        <dbReference type="EMBL" id="PWV05777.1"/>
    </source>
</evidence>
<evidence type="ECO:0000313" key="3">
    <source>
        <dbReference type="Proteomes" id="UP000246078"/>
    </source>
</evidence>
<dbReference type="AlphaFoldDB" id="A0A2V2WBX4"/>
<feature type="compositionally biased region" description="Basic and acidic residues" evidence="1">
    <location>
        <begin position="166"/>
        <end position="180"/>
    </location>
</feature>
<dbReference type="VEuPathDB" id="TriTrypDB:TcBrA4_0054990"/>
<reference evidence="2 3" key="1">
    <citation type="journal article" date="2018" name="Microb. Genom.">
        <title>Expanding an expanded genome: long-read sequencing of Trypanosoma cruzi.</title>
        <authorList>
            <person name="Berna L."/>
            <person name="Rodriguez M."/>
            <person name="Chiribao M.L."/>
            <person name="Parodi-Talice A."/>
            <person name="Pita S."/>
            <person name="Rijo G."/>
            <person name="Alvarez-Valin F."/>
            <person name="Robello C."/>
        </authorList>
    </citation>
    <scope>NUCLEOTIDE SEQUENCE [LARGE SCALE GENOMIC DNA]</scope>
    <source>
        <strain evidence="2 3">TCC</strain>
    </source>
</reference>
<dbReference type="VEuPathDB" id="TriTrypDB:TcYC6_0025210"/>